<dbReference type="InterPro" id="IPR001304">
    <property type="entry name" value="C-type_lectin-like"/>
</dbReference>
<evidence type="ECO:0000256" key="1">
    <source>
        <dbReference type="SAM" id="SignalP"/>
    </source>
</evidence>
<dbReference type="InterPro" id="IPR016187">
    <property type="entry name" value="CTDL_fold"/>
</dbReference>
<feature type="domain" description="C-type lectin" evidence="2">
    <location>
        <begin position="178"/>
        <end position="292"/>
    </location>
</feature>
<dbReference type="SUPFAM" id="SSF56436">
    <property type="entry name" value="C-type lectin-like"/>
    <property type="match status" value="2"/>
</dbReference>
<dbReference type="WBParaSite" id="PgR059_g020_t05">
    <property type="protein sequence ID" value="PgR059_g020_t05"/>
    <property type="gene ID" value="PgR059_g020"/>
</dbReference>
<evidence type="ECO:0000259" key="2">
    <source>
        <dbReference type="PROSITE" id="PS50041"/>
    </source>
</evidence>
<keyword evidence="3" id="KW-1185">Reference proteome</keyword>
<protein>
    <submittedName>
        <fullName evidence="4">C-type lectin domain-containing protein</fullName>
    </submittedName>
</protein>
<accession>A0A915BTD7</accession>
<dbReference type="Pfam" id="PF00059">
    <property type="entry name" value="Lectin_C"/>
    <property type="match status" value="2"/>
</dbReference>
<name>A0A915BTD7_PARUN</name>
<proteinExistence type="predicted"/>
<dbReference type="Gene3D" id="3.10.100.10">
    <property type="entry name" value="Mannose-Binding Protein A, subunit A"/>
    <property type="match status" value="2"/>
</dbReference>
<feature type="chain" id="PRO_5037157048" evidence="1">
    <location>
        <begin position="17"/>
        <end position="318"/>
    </location>
</feature>
<dbReference type="Proteomes" id="UP000887569">
    <property type="component" value="Unplaced"/>
</dbReference>
<dbReference type="InterPro" id="IPR016186">
    <property type="entry name" value="C-type_lectin-like/link_sf"/>
</dbReference>
<dbReference type="InterPro" id="IPR050111">
    <property type="entry name" value="C-type_lectin/snaclec_domain"/>
</dbReference>
<evidence type="ECO:0000313" key="4">
    <source>
        <dbReference type="WBParaSite" id="PgR059_g020_t05"/>
    </source>
</evidence>
<dbReference type="SMART" id="SM00034">
    <property type="entry name" value="CLECT"/>
    <property type="match status" value="2"/>
</dbReference>
<feature type="domain" description="C-type lectin" evidence="2">
    <location>
        <begin position="26"/>
        <end position="147"/>
    </location>
</feature>
<feature type="signal peptide" evidence="1">
    <location>
        <begin position="1"/>
        <end position="16"/>
    </location>
</feature>
<sequence>MLPLLVVFSLMACITACPGNGLYSGIFKNCYYFFPEAVDFFTAEMECQKMGGHLASANNDEEARMIAEYAVNVFAASNEVREFWLGGYDFDNSGTFNWTVDDNTVDKMWILDRLADSDGQYFCTSSKLWHNKRFASNCFLAKAYVCAVDAPLCTTSAEKSIHEQCPHGFIYIEPFHTCYKFFSNIIRFGEAENSCRNLKAHLLSVRSDFERKFLDGFARDMFPSTVRDFWIGLSSQEIFGIWRWNDHSPLIFHNWASGEPSNNLTDQCALMSKVTSKWSAVNCFKEHAYICALSLDCPTHPKNKVKFIYLFVFLHLMN</sequence>
<evidence type="ECO:0000313" key="3">
    <source>
        <dbReference type="Proteomes" id="UP000887569"/>
    </source>
</evidence>
<keyword evidence="1" id="KW-0732">Signal</keyword>
<reference evidence="4" key="1">
    <citation type="submission" date="2022-11" db="UniProtKB">
        <authorList>
            <consortium name="WormBaseParasite"/>
        </authorList>
    </citation>
    <scope>IDENTIFICATION</scope>
</reference>
<dbReference type="PANTHER" id="PTHR22803">
    <property type="entry name" value="MANNOSE, PHOSPHOLIPASE, LECTIN RECEPTOR RELATED"/>
    <property type="match status" value="1"/>
</dbReference>
<dbReference type="PROSITE" id="PS50041">
    <property type="entry name" value="C_TYPE_LECTIN_2"/>
    <property type="match status" value="2"/>
</dbReference>
<organism evidence="3 4">
    <name type="scientific">Parascaris univalens</name>
    <name type="common">Nematode worm</name>
    <dbReference type="NCBI Taxonomy" id="6257"/>
    <lineage>
        <taxon>Eukaryota</taxon>
        <taxon>Metazoa</taxon>
        <taxon>Ecdysozoa</taxon>
        <taxon>Nematoda</taxon>
        <taxon>Chromadorea</taxon>
        <taxon>Rhabditida</taxon>
        <taxon>Spirurina</taxon>
        <taxon>Ascaridomorpha</taxon>
        <taxon>Ascaridoidea</taxon>
        <taxon>Ascarididae</taxon>
        <taxon>Parascaris</taxon>
    </lineage>
</organism>
<dbReference type="CDD" id="cd00037">
    <property type="entry name" value="CLECT"/>
    <property type="match status" value="2"/>
</dbReference>
<dbReference type="AlphaFoldDB" id="A0A915BTD7"/>